<feature type="non-terminal residue" evidence="2">
    <location>
        <position position="545"/>
    </location>
</feature>
<protein>
    <submittedName>
        <fullName evidence="2">Uncharacterized protein</fullName>
    </submittedName>
</protein>
<evidence type="ECO:0000256" key="1">
    <source>
        <dbReference type="SAM" id="MobiDB-lite"/>
    </source>
</evidence>
<feature type="region of interest" description="Disordered" evidence="1">
    <location>
        <begin position="82"/>
        <end position="129"/>
    </location>
</feature>
<dbReference type="Proteomes" id="UP001187531">
    <property type="component" value="Unassembled WGS sequence"/>
</dbReference>
<feature type="compositionally biased region" description="Basic and acidic residues" evidence="1">
    <location>
        <begin position="526"/>
        <end position="545"/>
    </location>
</feature>
<accession>A0AA88IF18</accession>
<feature type="region of interest" description="Disordered" evidence="1">
    <location>
        <begin position="268"/>
        <end position="289"/>
    </location>
</feature>
<organism evidence="2 3">
    <name type="scientific">Artemia franciscana</name>
    <name type="common">Brine shrimp</name>
    <name type="synonym">Artemia sanfranciscana</name>
    <dbReference type="NCBI Taxonomy" id="6661"/>
    <lineage>
        <taxon>Eukaryota</taxon>
        <taxon>Metazoa</taxon>
        <taxon>Ecdysozoa</taxon>
        <taxon>Arthropoda</taxon>
        <taxon>Crustacea</taxon>
        <taxon>Branchiopoda</taxon>
        <taxon>Anostraca</taxon>
        <taxon>Artemiidae</taxon>
        <taxon>Artemia</taxon>
    </lineage>
</organism>
<comment type="caution">
    <text evidence="2">The sequence shown here is derived from an EMBL/GenBank/DDBJ whole genome shotgun (WGS) entry which is preliminary data.</text>
</comment>
<gene>
    <name evidence="2" type="ORF">QYM36_000153</name>
</gene>
<evidence type="ECO:0000313" key="2">
    <source>
        <dbReference type="EMBL" id="KAK2725556.1"/>
    </source>
</evidence>
<sequence length="545" mass="60674">MGKVSSKPKPKIKNLLPHLSKSELEEFEAIAVGGLQKTTDAKVHGVATKSDNSPIGNKDTLNTDKNKENSYWRTFKGCFKKKKKNKKLAKVDAEKGPEALESKKTENREKATEPEKSNDMKFVPVTAPKKTNAEIIPGVFEQKKKNCNSDTAFAEKGPEAHEGIKIENRGITKESEKRNDRKIIPATTPKKGKAEDIQCILKQKKKNSKSDAADTKKVSETHKGKETENRRETMKPEKRNDMKVIPVTTQKKIKAIDIPGIFMQNKKNAEKVSEAQKGNKTENRRGATEPEKGNDIIVIPVSTPQKTDVEDVPAATKRDVKENVSSIMYPAPQTLPKSKVMHISQNKCKVIPNLTMCFGVSIVDIPPGKLEDEKGKLKTSEMDVKIPIPKPPFSKRYNISKEIKTASVNVGTQTESTRSICVQVHIGVQTDDALIENVSIPPLPRPILVQTSQPESVYVGTQIEETKAICVLVDDSTQTDDTLIENVFIPPPPPPPPLPPPPIINQESRPKPKNKKIVRVQSIEAGQEKKQGQMMEELRERLKRK</sequence>
<evidence type="ECO:0000313" key="3">
    <source>
        <dbReference type="Proteomes" id="UP001187531"/>
    </source>
</evidence>
<feature type="compositionally biased region" description="Pro residues" evidence="1">
    <location>
        <begin position="490"/>
        <end position="503"/>
    </location>
</feature>
<feature type="region of interest" description="Disordered" evidence="1">
    <location>
        <begin position="490"/>
        <end position="545"/>
    </location>
</feature>
<dbReference type="EMBL" id="JAVRJZ010000002">
    <property type="protein sequence ID" value="KAK2725556.1"/>
    <property type="molecule type" value="Genomic_DNA"/>
</dbReference>
<reference evidence="2" key="1">
    <citation type="submission" date="2023-07" db="EMBL/GenBank/DDBJ databases">
        <title>Chromosome-level genome assembly of Artemia franciscana.</title>
        <authorList>
            <person name="Jo E."/>
        </authorList>
    </citation>
    <scope>NUCLEOTIDE SEQUENCE</scope>
    <source>
        <tissue evidence="2">Whole body</tissue>
    </source>
</reference>
<name>A0AA88IF18_ARTSF</name>
<feature type="region of interest" description="Disordered" evidence="1">
    <location>
        <begin position="46"/>
        <end position="65"/>
    </location>
</feature>
<feature type="region of interest" description="Disordered" evidence="1">
    <location>
        <begin position="151"/>
        <end position="238"/>
    </location>
</feature>
<feature type="compositionally biased region" description="Basic and acidic residues" evidence="1">
    <location>
        <begin position="156"/>
        <end position="183"/>
    </location>
</feature>
<feature type="compositionally biased region" description="Basic and acidic residues" evidence="1">
    <location>
        <begin position="208"/>
        <end position="238"/>
    </location>
</feature>
<dbReference type="AlphaFoldDB" id="A0AA88IF18"/>
<keyword evidence="3" id="KW-1185">Reference proteome</keyword>
<feature type="compositionally biased region" description="Basic and acidic residues" evidence="1">
    <location>
        <begin position="89"/>
        <end position="119"/>
    </location>
</feature>
<proteinExistence type="predicted"/>